<name>A0A455U4P1_9GAMM</name>
<evidence type="ECO:0000313" key="2">
    <source>
        <dbReference type="EMBL" id="BBI60517.1"/>
    </source>
</evidence>
<organism evidence="2 3">
    <name type="scientific">Vreelandella sulfidaeris</name>
    <dbReference type="NCBI Taxonomy" id="115553"/>
    <lineage>
        <taxon>Bacteria</taxon>
        <taxon>Pseudomonadati</taxon>
        <taxon>Pseudomonadota</taxon>
        <taxon>Gammaproteobacteria</taxon>
        <taxon>Oceanospirillales</taxon>
        <taxon>Halomonadaceae</taxon>
        <taxon>Vreelandella</taxon>
    </lineage>
</organism>
<proteinExistence type="predicted"/>
<evidence type="ECO:0000313" key="3">
    <source>
        <dbReference type="Proteomes" id="UP000320231"/>
    </source>
</evidence>
<gene>
    <name evidence="2" type="ORF">HSBAA_18230</name>
</gene>
<keyword evidence="1" id="KW-0175">Coiled coil</keyword>
<dbReference type="Proteomes" id="UP000320231">
    <property type="component" value="Chromosome"/>
</dbReference>
<dbReference type="AlphaFoldDB" id="A0A455U4P1"/>
<reference evidence="2 3" key="1">
    <citation type="journal article" date="2019" name="Microbiol. Resour. Announc.">
        <title>Complete Genome Sequence of Halomonas sulfidaeris Strain Esulfide1 Isolated from a Metal Sulfide Rock at a Depth of 2,200 Meters, Obtained Using Nanopore Sequencing.</title>
        <authorList>
            <person name="Saito M."/>
            <person name="Nishigata A."/>
            <person name="Galipon J."/>
            <person name="Arakawa K."/>
        </authorList>
    </citation>
    <scope>NUCLEOTIDE SEQUENCE [LARGE SCALE GENOMIC DNA]</scope>
    <source>
        <strain evidence="2 3">ATCC BAA-803</strain>
    </source>
</reference>
<sequence>MSITYKQAAGAAFALVGATATATWNIRNDRLEELDSIVNSYEAAESWKVPETIAKLDKSVEYLNSELGLIAENQKYKEEIDELMAQVSELSETVSMKNNQISALEDKVAEQEQFVNEFFPIQKNLF</sequence>
<protein>
    <submittedName>
        <fullName evidence="2">Uncharacterized protein</fullName>
    </submittedName>
</protein>
<dbReference type="KEGG" id="hsr:HSBAA_18230"/>
<feature type="coiled-coil region" evidence="1">
    <location>
        <begin position="66"/>
        <end position="107"/>
    </location>
</feature>
<evidence type="ECO:0000256" key="1">
    <source>
        <dbReference type="SAM" id="Coils"/>
    </source>
</evidence>
<dbReference type="EMBL" id="AP019514">
    <property type="protein sequence ID" value="BBI60517.1"/>
    <property type="molecule type" value="Genomic_DNA"/>
</dbReference>
<accession>A0A455U4P1</accession>